<comment type="caution">
    <text evidence="3">The sequence shown here is derived from an EMBL/GenBank/DDBJ whole genome shotgun (WGS) entry which is preliminary data.</text>
</comment>
<keyword evidence="1" id="KW-0732">Signal</keyword>
<dbReference type="PANTHER" id="PTHR30006:SF2">
    <property type="entry name" value="ABC TRANSPORTER SUBSTRATE-BINDING PROTEIN"/>
    <property type="match status" value="1"/>
</dbReference>
<gene>
    <name evidence="3" type="ORF">H1B27_08235</name>
</gene>
<name>A0ABS0NZ41_9BRAD</name>
<keyword evidence="4" id="KW-1185">Reference proteome</keyword>
<dbReference type="SUPFAM" id="SSF53850">
    <property type="entry name" value="Periplasmic binding protein-like II"/>
    <property type="match status" value="1"/>
</dbReference>
<keyword evidence="2" id="KW-0574">Periplasm</keyword>
<sequence length="354" mass="39116">MRLTRRTLIKAGASAVAFPTIISRAWSQDTKQLHVGVYNSALGKLIQKEVIPKFETEFKCRVFTTEGATLSNIAALRATRDTPRFSVMMMDDVGIPQAKQEGLIGKLDADKIPNLAMVYPRYIFEDGYGVGFSISSAAMFINPQVTKPLKSYEEIFDAKYRKQILLNTPKNTQSVLMLIVAASLVTGKPFKEAQYLVDQGWDKLATLKPNVLTIYDSEAQVLQVAQGQATIGGIEYSKAIYPHTAKGLPLDMTFPKEGAFTGINSMTIVKNAPEPELGAAFINRILDPAVARMLSEQTLSAPSVSGIDFKPETAKFLAYPDTKATDLGLFTPDWNFIVPRRGPWLEKYNEVFTS</sequence>
<dbReference type="EMBL" id="JACEGD010000007">
    <property type="protein sequence ID" value="MBH5386275.1"/>
    <property type="molecule type" value="Genomic_DNA"/>
</dbReference>
<dbReference type="Proteomes" id="UP001194539">
    <property type="component" value="Unassembled WGS sequence"/>
</dbReference>
<dbReference type="InterPro" id="IPR006059">
    <property type="entry name" value="SBP"/>
</dbReference>
<evidence type="ECO:0000313" key="3">
    <source>
        <dbReference type="EMBL" id="MBH5386275.1"/>
    </source>
</evidence>
<dbReference type="RefSeq" id="WP_197965662.1">
    <property type="nucleotide sequence ID" value="NZ_JACEGD010000007.1"/>
</dbReference>
<dbReference type="PANTHER" id="PTHR30006">
    <property type="entry name" value="THIAMINE-BINDING PERIPLASMIC PROTEIN-RELATED"/>
    <property type="match status" value="1"/>
</dbReference>
<organism evidence="3 4">
    <name type="scientific">Bradyrhizobium diversitatis</name>
    <dbReference type="NCBI Taxonomy" id="2755406"/>
    <lineage>
        <taxon>Bacteria</taxon>
        <taxon>Pseudomonadati</taxon>
        <taxon>Pseudomonadota</taxon>
        <taxon>Alphaproteobacteria</taxon>
        <taxon>Hyphomicrobiales</taxon>
        <taxon>Nitrobacteraceae</taxon>
        <taxon>Bradyrhizobium</taxon>
    </lineage>
</organism>
<proteinExistence type="predicted"/>
<protein>
    <submittedName>
        <fullName evidence="3">Extracellular solute-binding protein</fullName>
    </submittedName>
</protein>
<dbReference type="Gene3D" id="3.40.190.10">
    <property type="entry name" value="Periplasmic binding protein-like II"/>
    <property type="match status" value="2"/>
</dbReference>
<evidence type="ECO:0000256" key="1">
    <source>
        <dbReference type="ARBA" id="ARBA00022729"/>
    </source>
</evidence>
<accession>A0ABS0NZ41</accession>
<dbReference type="Pfam" id="PF13416">
    <property type="entry name" value="SBP_bac_8"/>
    <property type="match status" value="1"/>
</dbReference>
<evidence type="ECO:0000256" key="2">
    <source>
        <dbReference type="ARBA" id="ARBA00022764"/>
    </source>
</evidence>
<reference evidence="3 4" key="1">
    <citation type="submission" date="2020-07" db="EMBL/GenBank/DDBJ databases">
        <title>Bradyrhizobium diversity isolated from nodules of indigenous legumes of Western Australia.</title>
        <authorList>
            <person name="Klepa M.S."/>
        </authorList>
    </citation>
    <scope>NUCLEOTIDE SEQUENCE [LARGE SCALE GENOMIC DNA]</scope>
    <source>
        <strain evidence="3 4">CNPSo 4019</strain>
    </source>
</reference>
<evidence type="ECO:0000313" key="4">
    <source>
        <dbReference type="Proteomes" id="UP001194539"/>
    </source>
</evidence>